<gene>
    <name evidence="3" type="ORF">F5891DRAFT_1198767</name>
</gene>
<dbReference type="RefSeq" id="XP_041217387.1">
    <property type="nucleotide sequence ID" value="XM_041368670.1"/>
</dbReference>
<dbReference type="GeneID" id="64662968"/>
<reference evidence="3" key="1">
    <citation type="journal article" date="2020" name="New Phytol.">
        <title>Comparative genomics reveals dynamic genome evolution in host specialist ectomycorrhizal fungi.</title>
        <authorList>
            <person name="Lofgren L.A."/>
            <person name="Nguyen N.H."/>
            <person name="Vilgalys R."/>
            <person name="Ruytinx J."/>
            <person name="Liao H.L."/>
            <person name="Branco S."/>
            <person name="Kuo A."/>
            <person name="LaButti K."/>
            <person name="Lipzen A."/>
            <person name="Andreopoulos W."/>
            <person name="Pangilinan J."/>
            <person name="Riley R."/>
            <person name="Hundley H."/>
            <person name="Na H."/>
            <person name="Barry K."/>
            <person name="Grigoriev I.V."/>
            <person name="Stajich J.E."/>
            <person name="Kennedy P.G."/>
        </authorList>
    </citation>
    <scope>NUCLEOTIDE SEQUENCE</scope>
    <source>
        <strain evidence="3">FC203</strain>
    </source>
</reference>
<evidence type="ECO:0000313" key="3">
    <source>
        <dbReference type="EMBL" id="KAG1889068.1"/>
    </source>
</evidence>
<protein>
    <submittedName>
        <fullName evidence="3">Uncharacterized protein</fullName>
    </submittedName>
</protein>
<keyword evidence="2" id="KW-0812">Transmembrane</keyword>
<dbReference type="AlphaFoldDB" id="A0AAD4DQ89"/>
<evidence type="ECO:0000256" key="1">
    <source>
        <dbReference type="SAM" id="MobiDB-lite"/>
    </source>
</evidence>
<sequence length="269" mass="30001">MVKALIDAQQVDVNRLIDELTTILKYKDLEAAQAEGKSLSSLSPPVAVPNAPLLCNGKSARDRNCMVAPLIISEAFVADAGHPSKMSNSRWMRMLDILYYMQLCIHDWPAGVLSPGPDFDLKSLSASQLCALVGPYLRKHLGNMYETELGQDKDEDNAEKATMTKWKGKSKKSNENRRTHGVVVQEPNVILSIKGWTPHTYSGQLSDFAGYSHEVYSIPLVINTDGIILRCLEEDFMLYWSFVLSPGSFMLVPVTTWIGRASQYRMADL</sequence>
<keyword evidence="2" id="KW-0472">Membrane</keyword>
<feature type="transmembrane region" description="Helical" evidence="2">
    <location>
        <begin position="237"/>
        <end position="259"/>
    </location>
</feature>
<dbReference type="Proteomes" id="UP001195769">
    <property type="component" value="Unassembled WGS sequence"/>
</dbReference>
<feature type="region of interest" description="Disordered" evidence="1">
    <location>
        <begin position="153"/>
        <end position="178"/>
    </location>
</feature>
<keyword evidence="4" id="KW-1185">Reference proteome</keyword>
<dbReference type="EMBL" id="JABBWK010000163">
    <property type="protein sequence ID" value="KAG1889068.1"/>
    <property type="molecule type" value="Genomic_DNA"/>
</dbReference>
<accession>A0AAD4DQ89</accession>
<evidence type="ECO:0000256" key="2">
    <source>
        <dbReference type="SAM" id="Phobius"/>
    </source>
</evidence>
<organism evidence="3 4">
    <name type="scientific">Suillus fuscotomentosus</name>
    <dbReference type="NCBI Taxonomy" id="1912939"/>
    <lineage>
        <taxon>Eukaryota</taxon>
        <taxon>Fungi</taxon>
        <taxon>Dikarya</taxon>
        <taxon>Basidiomycota</taxon>
        <taxon>Agaricomycotina</taxon>
        <taxon>Agaricomycetes</taxon>
        <taxon>Agaricomycetidae</taxon>
        <taxon>Boletales</taxon>
        <taxon>Suillineae</taxon>
        <taxon>Suillaceae</taxon>
        <taxon>Suillus</taxon>
    </lineage>
</organism>
<keyword evidence="2" id="KW-1133">Transmembrane helix</keyword>
<proteinExistence type="predicted"/>
<evidence type="ECO:0000313" key="4">
    <source>
        <dbReference type="Proteomes" id="UP001195769"/>
    </source>
</evidence>
<comment type="caution">
    <text evidence="3">The sequence shown here is derived from an EMBL/GenBank/DDBJ whole genome shotgun (WGS) entry which is preliminary data.</text>
</comment>
<name>A0AAD4DQ89_9AGAM</name>